<feature type="site" description="Part of a proton relay during catalysis" evidence="12 16">
    <location>
        <position position="107"/>
    </location>
</feature>
<keyword evidence="10 12" id="KW-0704">Schiff base</keyword>
<name>A0A0X8JHR2_9BACT</name>
<keyword evidence="7 12" id="KW-0220">Diaminopimelate biosynthesis</keyword>
<dbReference type="UniPathway" id="UPA00034">
    <property type="reaction ID" value="UER00017"/>
</dbReference>
<evidence type="ECO:0000256" key="8">
    <source>
        <dbReference type="ARBA" id="ARBA00023154"/>
    </source>
</evidence>
<evidence type="ECO:0000256" key="4">
    <source>
        <dbReference type="ARBA" id="ARBA00012086"/>
    </source>
</evidence>
<dbReference type="HAMAP" id="MF_00418">
    <property type="entry name" value="DapA"/>
    <property type="match status" value="1"/>
</dbReference>
<feature type="active site" description="Proton donor/acceptor" evidence="12 14">
    <location>
        <position position="133"/>
    </location>
</feature>
<evidence type="ECO:0000256" key="11">
    <source>
        <dbReference type="ARBA" id="ARBA00047836"/>
    </source>
</evidence>
<dbReference type="InterPro" id="IPR005263">
    <property type="entry name" value="DapA"/>
</dbReference>
<dbReference type="PANTHER" id="PTHR12128">
    <property type="entry name" value="DIHYDRODIPICOLINATE SYNTHASE"/>
    <property type="match status" value="1"/>
</dbReference>
<feature type="binding site" evidence="12 15">
    <location>
        <position position="204"/>
    </location>
    <ligand>
        <name>pyruvate</name>
        <dbReference type="ChEBI" id="CHEBI:15361"/>
    </ligand>
</feature>
<dbReference type="PROSITE" id="PS00666">
    <property type="entry name" value="DHDPS_2"/>
    <property type="match status" value="1"/>
</dbReference>
<evidence type="ECO:0000256" key="3">
    <source>
        <dbReference type="ARBA" id="ARBA00007592"/>
    </source>
</evidence>
<dbReference type="InterPro" id="IPR002220">
    <property type="entry name" value="DapA-like"/>
</dbReference>
<accession>A0A0X8JHR2</accession>
<dbReference type="EC" id="4.3.3.7" evidence="4 12"/>
<dbReference type="KEGG" id="dfi:AXF13_02290"/>
<evidence type="ECO:0000256" key="2">
    <source>
        <dbReference type="ARBA" id="ARBA00005120"/>
    </source>
</evidence>
<comment type="function">
    <text evidence="1 12">Catalyzes the condensation of (S)-aspartate-beta-semialdehyde [(S)-ASA] and pyruvate to 4-hydroxy-tetrahydrodipicolinate (HTPA).</text>
</comment>
<feature type="active site" description="Schiff-base intermediate with substrate" evidence="12 14">
    <location>
        <position position="162"/>
    </location>
</feature>
<dbReference type="InterPro" id="IPR020624">
    <property type="entry name" value="Schiff_base-form_aldolases_CS"/>
</dbReference>
<evidence type="ECO:0000256" key="15">
    <source>
        <dbReference type="PIRSR" id="PIRSR001365-2"/>
    </source>
</evidence>
<dbReference type="GO" id="GO:0009089">
    <property type="term" value="P:lysine biosynthetic process via diaminopimelate"/>
    <property type="evidence" value="ECO:0007669"/>
    <property type="project" value="UniProtKB-UniRule"/>
</dbReference>
<evidence type="ECO:0000256" key="7">
    <source>
        <dbReference type="ARBA" id="ARBA00022915"/>
    </source>
</evidence>
<comment type="catalytic activity">
    <reaction evidence="11 12">
        <text>L-aspartate 4-semialdehyde + pyruvate = (2S,4S)-4-hydroxy-2,3,4,5-tetrahydrodipicolinate + H2O + H(+)</text>
        <dbReference type="Rhea" id="RHEA:34171"/>
        <dbReference type="ChEBI" id="CHEBI:15361"/>
        <dbReference type="ChEBI" id="CHEBI:15377"/>
        <dbReference type="ChEBI" id="CHEBI:15378"/>
        <dbReference type="ChEBI" id="CHEBI:67139"/>
        <dbReference type="ChEBI" id="CHEBI:537519"/>
        <dbReference type="EC" id="4.3.3.7"/>
    </reaction>
</comment>
<evidence type="ECO:0000256" key="16">
    <source>
        <dbReference type="PIRSR" id="PIRSR001365-3"/>
    </source>
</evidence>
<reference evidence="18" key="1">
    <citation type="submission" date="2016-02" db="EMBL/GenBank/DDBJ databases">
        <authorList>
            <person name="Holder M.E."/>
            <person name="Ajami N.J."/>
            <person name="Petrosino J.F."/>
        </authorList>
    </citation>
    <scope>NUCLEOTIDE SEQUENCE [LARGE SCALE GENOMIC DNA]</scope>
    <source>
        <strain evidence="18">CCUG 45958</strain>
    </source>
</reference>
<dbReference type="Proteomes" id="UP000069241">
    <property type="component" value="Chromosome"/>
</dbReference>
<feature type="site" description="Part of a proton relay during catalysis" evidence="12 16">
    <location>
        <position position="44"/>
    </location>
</feature>
<dbReference type="SMART" id="SM01130">
    <property type="entry name" value="DHDPS"/>
    <property type="match status" value="1"/>
</dbReference>
<comment type="similarity">
    <text evidence="3 12 13">Belongs to the DapA family.</text>
</comment>
<dbReference type="PROSITE" id="PS00665">
    <property type="entry name" value="DHDPS_1"/>
    <property type="match status" value="1"/>
</dbReference>
<dbReference type="NCBIfam" id="TIGR00674">
    <property type="entry name" value="dapA"/>
    <property type="match status" value="1"/>
</dbReference>
<dbReference type="InterPro" id="IPR020625">
    <property type="entry name" value="Schiff_base-form_aldolases_AS"/>
</dbReference>
<dbReference type="EMBL" id="CP014229">
    <property type="protein sequence ID" value="AMD89035.1"/>
    <property type="molecule type" value="Genomic_DNA"/>
</dbReference>
<evidence type="ECO:0000256" key="12">
    <source>
        <dbReference type="HAMAP-Rule" id="MF_00418"/>
    </source>
</evidence>
<evidence type="ECO:0000256" key="5">
    <source>
        <dbReference type="ARBA" id="ARBA00022490"/>
    </source>
</evidence>
<gene>
    <name evidence="12" type="primary">dapA</name>
    <name evidence="17" type="ORF">AXF13_02290</name>
</gene>
<dbReference type="GO" id="GO:0008840">
    <property type="term" value="F:4-hydroxy-tetrahydrodipicolinate synthase activity"/>
    <property type="evidence" value="ECO:0007669"/>
    <property type="project" value="UniProtKB-UniRule"/>
</dbReference>
<dbReference type="SUPFAM" id="SSF51569">
    <property type="entry name" value="Aldolase"/>
    <property type="match status" value="1"/>
</dbReference>
<protein>
    <recommendedName>
        <fullName evidence="4 12">4-hydroxy-tetrahydrodipicolinate synthase</fullName>
        <shortName evidence="12">HTPA synthase</shortName>
        <ecNumber evidence="4 12">4.3.3.7</ecNumber>
    </recommendedName>
</protein>
<dbReference type="GO" id="GO:0019877">
    <property type="term" value="P:diaminopimelate biosynthetic process"/>
    <property type="evidence" value="ECO:0007669"/>
    <property type="project" value="UniProtKB-UniRule"/>
</dbReference>
<keyword evidence="8 12" id="KW-0457">Lysine biosynthesis</keyword>
<proteinExistence type="inferred from homology"/>
<evidence type="ECO:0000256" key="9">
    <source>
        <dbReference type="ARBA" id="ARBA00023239"/>
    </source>
</evidence>
<evidence type="ECO:0000256" key="10">
    <source>
        <dbReference type="ARBA" id="ARBA00023270"/>
    </source>
</evidence>
<dbReference type="PIRSF" id="PIRSF001365">
    <property type="entry name" value="DHDPS"/>
    <property type="match status" value="1"/>
</dbReference>
<evidence type="ECO:0000256" key="6">
    <source>
        <dbReference type="ARBA" id="ARBA00022605"/>
    </source>
</evidence>
<keyword evidence="9 12" id="KW-0456">Lyase</keyword>
<comment type="subunit">
    <text evidence="12">Homotetramer; dimer of dimers.</text>
</comment>
<comment type="pathway">
    <text evidence="2 12">Amino-acid biosynthesis; L-lysine biosynthesis via DAP pathway; (S)-tetrahydrodipicolinate from L-aspartate: step 3/4.</text>
</comment>
<dbReference type="STRING" id="44742.AXF13_02290"/>
<dbReference type="CDD" id="cd00950">
    <property type="entry name" value="DHDPS"/>
    <property type="match status" value="1"/>
</dbReference>
<keyword evidence="5 12" id="KW-0963">Cytoplasm</keyword>
<dbReference type="RefSeq" id="WP_062251499.1">
    <property type="nucleotide sequence ID" value="NZ_CP014229.1"/>
</dbReference>
<feature type="site" description="L-lysine inhibitor binding; via carbonyl oxygen" evidence="16">
    <location>
        <position position="49"/>
    </location>
</feature>
<evidence type="ECO:0000256" key="13">
    <source>
        <dbReference type="PIRNR" id="PIRNR001365"/>
    </source>
</evidence>
<dbReference type="Pfam" id="PF00701">
    <property type="entry name" value="DHDPS"/>
    <property type="match status" value="1"/>
</dbReference>
<evidence type="ECO:0000256" key="1">
    <source>
        <dbReference type="ARBA" id="ARBA00003294"/>
    </source>
</evidence>
<dbReference type="AlphaFoldDB" id="A0A0X8JHR2"/>
<dbReference type="PRINTS" id="PR00146">
    <property type="entry name" value="DHPICSNTHASE"/>
</dbReference>
<organism evidence="17 18">
    <name type="scientific">Desulfovibrio fairfieldensis</name>
    <dbReference type="NCBI Taxonomy" id="44742"/>
    <lineage>
        <taxon>Bacteria</taxon>
        <taxon>Pseudomonadati</taxon>
        <taxon>Thermodesulfobacteriota</taxon>
        <taxon>Desulfovibrionia</taxon>
        <taxon>Desulfovibrionales</taxon>
        <taxon>Desulfovibrionaceae</taxon>
        <taxon>Desulfovibrio</taxon>
    </lineage>
</organism>
<evidence type="ECO:0000256" key="14">
    <source>
        <dbReference type="PIRSR" id="PIRSR001365-1"/>
    </source>
</evidence>
<dbReference type="Gene3D" id="3.20.20.70">
    <property type="entry name" value="Aldolase class I"/>
    <property type="match status" value="1"/>
</dbReference>
<feature type="binding site" evidence="12 15">
    <location>
        <position position="45"/>
    </location>
    <ligand>
        <name>pyruvate</name>
        <dbReference type="ChEBI" id="CHEBI:15361"/>
    </ligand>
</feature>
<keyword evidence="6 12" id="KW-0028">Amino-acid biosynthesis</keyword>
<feature type="site" description="L-lysine inhibitor binding" evidence="16">
    <location>
        <position position="80"/>
    </location>
</feature>
<comment type="caution">
    <text evidence="12">Was originally thought to be a dihydrodipicolinate synthase (DHDPS), catalyzing the condensation of (S)-aspartate-beta-semialdehyde [(S)-ASA] and pyruvate to dihydrodipicolinate (DHDP). However, it was shown in E.coli that the product of the enzymatic reaction is not dihydrodipicolinate but in fact (4S)-4-hydroxy-2,3,4,5-tetrahydro-(2S)-dipicolinic acid (HTPA), and that the consecutive dehydration reaction leading to DHDP is not spontaneous but catalyzed by DapB.</text>
</comment>
<sequence length="292" mass="31261">MLFSGAMTALVTPFKNNTVDEETYRAFIERQITEGIHGLVPCGTTGESATLSHEEHERVIEICIDQAKGRVPVLAGAGSNNTSEAIRLALFAKKAGADGALLITPYYNKPTQEGLYLHFKAIAETVDLPLVLYNVPGRTGCNMLPPVLSRLARDFSNIVGVKEATGDMVQGSETLEACPESFSVLSGDDLTALPLMALGGRGVISVTSNLVPGRVAAMCNAFAKGDPAGAARLHHELFPLHQAMFMESNPIPAKTALALMGRMESEMRLPLCPMSESGKARLIEVLRRQGLL</sequence>
<keyword evidence="18" id="KW-1185">Reference proteome</keyword>
<dbReference type="InterPro" id="IPR013785">
    <property type="entry name" value="Aldolase_TIM"/>
</dbReference>
<feature type="site" description="L-lysine inhibitor binding" evidence="16">
    <location>
        <position position="84"/>
    </location>
</feature>
<dbReference type="PANTHER" id="PTHR12128:SF66">
    <property type="entry name" value="4-HYDROXY-2-OXOGLUTARATE ALDOLASE, MITOCHONDRIAL"/>
    <property type="match status" value="1"/>
</dbReference>
<dbReference type="GO" id="GO:0005829">
    <property type="term" value="C:cytosol"/>
    <property type="evidence" value="ECO:0007669"/>
    <property type="project" value="TreeGrafter"/>
</dbReference>
<feature type="site" description="L-lysine inhibitor binding" evidence="16">
    <location>
        <position position="106"/>
    </location>
</feature>
<evidence type="ECO:0000313" key="17">
    <source>
        <dbReference type="EMBL" id="AMD89035.1"/>
    </source>
</evidence>
<comment type="subcellular location">
    <subcellularLocation>
        <location evidence="12">Cytoplasm</location>
    </subcellularLocation>
</comment>
<evidence type="ECO:0000313" key="18">
    <source>
        <dbReference type="Proteomes" id="UP000069241"/>
    </source>
</evidence>